<reference evidence="2 3" key="1">
    <citation type="submission" date="2015-10" db="EMBL/GenBank/DDBJ databases">
        <title>Draft Genome Sequence of Chlorobium limicola strain Frasassi Growing under Artificial Lighting in the Frasassi Cave System.</title>
        <authorList>
            <person name="Mansor M."/>
            <person name="Macalady J."/>
        </authorList>
    </citation>
    <scope>NUCLEOTIDE SEQUENCE [LARGE SCALE GENOMIC DNA]</scope>
    <source>
        <strain evidence="2 3">Frasassi</strain>
    </source>
</reference>
<comment type="caution">
    <text evidence="2">The sequence shown here is derived from an EMBL/GenBank/DDBJ whole genome shotgun (WGS) entry which is preliminary data.</text>
</comment>
<dbReference type="Proteomes" id="UP000053937">
    <property type="component" value="Unassembled WGS sequence"/>
</dbReference>
<feature type="domain" description="bAvd-like" evidence="1">
    <location>
        <begin position="1"/>
        <end position="105"/>
    </location>
</feature>
<gene>
    <name evidence="2" type="ORF">ASB62_09010</name>
</gene>
<evidence type="ECO:0000313" key="3">
    <source>
        <dbReference type="Proteomes" id="UP000053937"/>
    </source>
</evidence>
<name>A0A117MJ62_CHLLI</name>
<sequence length="107" mass="12386">MLIVKKAYDFSKWLLQHTGKFPKSYRFSVAVRIENTMLEFTELVAVANMRSSRISLLRQADEGLTRLRFLVRLSYEMGFLNLKSYEFASGEIAELGRMLGGWLKKSV</sequence>
<dbReference type="OrthoDB" id="598177at2"/>
<proteinExistence type="predicted"/>
<organism evidence="2 3">
    <name type="scientific">Chlorobium limicola</name>
    <dbReference type="NCBI Taxonomy" id="1092"/>
    <lineage>
        <taxon>Bacteria</taxon>
        <taxon>Pseudomonadati</taxon>
        <taxon>Chlorobiota</taxon>
        <taxon>Chlorobiia</taxon>
        <taxon>Chlorobiales</taxon>
        <taxon>Chlorobiaceae</taxon>
        <taxon>Chlorobium/Pelodictyon group</taxon>
        <taxon>Chlorobium</taxon>
    </lineage>
</organism>
<dbReference type="Pfam" id="PF22296">
    <property type="entry name" value="bAvd"/>
    <property type="match status" value="1"/>
</dbReference>
<keyword evidence="3" id="KW-1185">Reference proteome</keyword>
<accession>A0A117MJ62</accession>
<evidence type="ECO:0000313" key="2">
    <source>
        <dbReference type="EMBL" id="KUL20442.1"/>
    </source>
</evidence>
<dbReference type="NCBIfam" id="NF033474">
    <property type="entry name" value="DivGenRetAVD"/>
    <property type="match status" value="1"/>
</dbReference>
<evidence type="ECO:0000259" key="1">
    <source>
        <dbReference type="Pfam" id="PF22296"/>
    </source>
</evidence>
<dbReference type="Gene3D" id="1.20.1440.60">
    <property type="entry name" value="23S rRNA-intervening sequence"/>
    <property type="match status" value="1"/>
</dbReference>
<dbReference type="InterPro" id="IPR055360">
    <property type="entry name" value="bAvd"/>
</dbReference>
<protein>
    <recommendedName>
        <fullName evidence="1">bAvd-like domain-containing protein</fullName>
    </recommendedName>
</protein>
<dbReference type="AlphaFoldDB" id="A0A117MJ62"/>
<dbReference type="EMBL" id="LMBR01000229">
    <property type="protein sequence ID" value="KUL20442.1"/>
    <property type="molecule type" value="Genomic_DNA"/>
</dbReference>
<dbReference type="InterPro" id="IPR036583">
    <property type="entry name" value="23S_rRNA_IVS_sf"/>
</dbReference>
<dbReference type="SUPFAM" id="SSF158446">
    <property type="entry name" value="IVS-encoded protein-like"/>
    <property type="match status" value="1"/>
</dbReference>
<dbReference type="CDD" id="cd16376">
    <property type="entry name" value="Avd_like"/>
    <property type="match status" value="1"/>
</dbReference>